<feature type="chain" id="PRO_5037717328" description="Photosynthesis system II assembly factor Ycf48/Hcf136-like domain-containing protein" evidence="1">
    <location>
        <begin position="28"/>
        <end position="333"/>
    </location>
</feature>
<reference evidence="2" key="1">
    <citation type="submission" date="2020-04" db="EMBL/GenBank/DDBJ databases">
        <authorList>
            <person name="Zhang T."/>
        </authorList>
    </citation>
    <scope>NUCLEOTIDE SEQUENCE</scope>
    <source>
        <strain evidence="2">HKST-UBA02</strain>
    </source>
</reference>
<comment type="caution">
    <text evidence="2">The sequence shown here is derived from an EMBL/GenBank/DDBJ whole genome shotgun (WGS) entry which is preliminary data.</text>
</comment>
<evidence type="ECO:0000256" key="1">
    <source>
        <dbReference type="SAM" id="SignalP"/>
    </source>
</evidence>
<accession>A0A956N7I7</accession>
<reference evidence="2" key="2">
    <citation type="journal article" date="2021" name="Microbiome">
        <title>Successional dynamics and alternative stable states in a saline activated sludge microbial community over 9 years.</title>
        <authorList>
            <person name="Wang Y."/>
            <person name="Ye J."/>
            <person name="Ju F."/>
            <person name="Liu L."/>
            <person name="Boyd J.A."/>
            <person name="Deng Y."/>
            <person name="Parks D.H."/>
            <person name="Jiang X."/>
            <person name="Yin X."/>
            <person name="Woodcroft B.J."/>
            <person name="Tyson G.W."/>
            <person name="Hugenholtz P."/>
            <person name="Polz M.F."/>
            <person name="Zhang T."/>
        </authorList>
    </citation>
    <scope>NUCLEOTIDE SEQUENCE</scope>
    <source>
        <strain evidence="2">HKST-UBA02</strain>
    </source>
</reference>
<evidence type="ECO:0000313" key="3">
    <source>
        <dbReference type="Proteomes" id="UP000739538"/>
    </source>
</evidence>
<protein>
    <recommendedName>
        <fullName evidence="4">Photosynthesis system II assembly factor Ycf48/Hcf136-like domain-containing protein</fullName>
    </recommendedName>
</protein>
<evidence type="ECO:0000313" key="2">
    <source>
        <dbReference type="EMBL" id="MCA9754180.1"/>
    </source>
</evidence>
<keyword evidence="1" id="KW-0732">Signal</keyword>
<dbReference type="AlphaFoldDB" id="A0A956N7I7"/>
<organism evidence="2 3">
    <name type="scientific">Eiseniibacteriota bacterium</name>
    <dbReference type="NCBI Taxonomy" id="2212470"/>
    <lineage>
        <taxon>Bacteria</taxon>
        <taxon>Candidatus Eiseniibacteriota</taxon>
    </lineage>
</organism>
<name>A0A956N7I7_UNCEI</name>
<feature type="signal peptide" evidence="1">
    <location>
        <begin position="1"/>
        <end position="27"/>
    </location>
</feature>
<sequence length="333" mass="34151">MRPNITKLSAGVFVLAALGATATSSIARITFTGVDGTASAGVASAEENIWFSSSSHRDWQKATGAGEGRTYTTVLATSDGYFLVAADDGGVWRSNASSGNAFTLRATVSSTIRDFTEYANAVLAVGDGGYVARSADRTGGSWTTIDTGVATTSDLHAIATSGAASTVAVGEGGTVLRAGAGGNVWQQVDIGETRTLRGIVVDAFGNYLAVGDGGAAWRSPADGLTWTAVDLGTTADLYAVDIVGLVTVAVGRDETILYSGSGFANWMPLLAPSFDGVSSYDLLAVAGTGTPDWVAVGTERVAIHSQLGSSWISGQVTPILEESWGRIKSLFVQ</sequence>
<gene>
    <name evidence="2" type="ORF">KDA27_00140</name>
</gene>
<evidence type="ECO:0008006" key="4">
    <source>
        <dbReference type="Google" id="ProtNLM"/>
    </source>
</evidence>
<proteinExistence type="predicted"/>
<dbReference type="Proteomes" id="UP000739538">
    <property type="component" value="Unassembled WGS sequence"/>
</dbReference>
<dbReference type="SUPFAM" id="SSF110296">
    <property type="entry name" value="Oligoxyloglucan reducing end-specific cellobiohydrolase"/>
    <property type="match status" value="1"/>
</dbReference>
<dbReference type="EMBL" id="JAGQHS010000001">
    <property type="protein sequence ID" value="MCA9754180.1"/>
    <property type="molecule type" value="Genomic_DNA"/>
</dbReference>